<dbReference type="SUPFAM" id="SSF53850">
    <property type="entry name" value="Periplasmic binding protein-like II"/>
    <property type="match status" value="1"/>
</dbReference>
<gene>
    <name evidence="2" type="ORF">GCM10022277_07210</name>
</gene>
<evidence type="ECO:0000256" key="1">
    <source>
        <dbReference type="SAM" id="SignalP"/>
    </source>
</evidence>
<dbReference type="Gene3D" id="3.40.190.10">
    <property type="entry name" value="Periplasmic binding protein-like II"/>
    <property type="match status" value="1"/>
</dbReference>
<keyword evidence="1" id="KW-0732">Signal</keyword>
<reference evidence="3" key="1">
    <citation type="journal article" date="2019" name="Int. J. Syst. Evol. Microbiol.">
        <title>The Global Catalogue of Microorganisms (GCM) 10K type strain sequencing project: providing services to taxonomists for standard genome sequencing and annotation.</title>
        <authorList>
            <consortium name="The Broad Institute Genomics Platform"/>
            <consortium name="The Broad Institute Genome Sequencing Center for Infectious Disease"/>
            <person name="Wu L."/>
            <person name="Ma J."/>
        </authorList>
    </citation>
    <scope>NUCLEOTIDE SEQUENCE [LARGE SCALE GENOMIC DNA]</scope>
    <source>
        <strain evidence="3">JCM 17551</strain>
    </source>
</reference>
<feature type="chain" id="PRO_5046141068" description="Phosphate ABC transporter substrate-binding protein" evidence="1">
    <location>
        <begin position="25"/>
        <end position="142"/>
    </location>
</feature>
<accession>A0ABP7M8F5</accession>
<protein>
    <recommendedName>
        <fullName evidence="4">Phosphate ABC transporter substrate-binding protein</fullName>
    </recommendedName>
</protein>
<evidence type="ECO:0008006" key="4">
    <source>
        <dbReference type="Google" id="ProtNLM"/>
    </source>
</evidence>
<proteinExistence type="predicted"/>
<dbReference type="Proteomes" id="UP001501565">
    <property type="component" value="Unassembled WGS sequence"/>
</dbReference>
<dbReference type="EMBL" id="BAABBN010000004">
    <property type="protein sequence ID" value="GAA3915188.1"/>
    <property type="molecule type" value="Genomic_DNA"/>
</dbReference>
<keyword evidence="3" id="KW-1185">Reference proteome</keyword>
<evidence type="ECO:0000313" key="3">
    <source>
        <dbReference type="Proteomes" id="UP001501565"/>
    </source>
</evidence>
<evidence type="ECO:0000313" key="2">
    <source>
        <dbReference type="EMBL" id="GAA3915188.1"/>
    </source>
</evidence>
<comment type="caution">
    <text evidence="2">The sequence shown here is derived from an EMBL/GenBank/DDBJ whole genome shotgun (WGS) entry which is preliminary data.</text>
</comment>
<name>A0ABP7M8F5_9GAMM</name>
<sequence length="142" mass="15150">MNSIKQVFLASLLGTAVFTAQVQAETAVIVHPDNPSTSLAPSEISRIYLGKSKKFPNGSSVIPIDQSDSAAIRDSFLSSVMEKSASQVKSYWSKRIFTGKGTPPKQVASSAEMKELVASNPATIGYIDASEVDASVKVVYSY</sequence>
<dbReference type="RefSeq" id="WP_344795580.1">
    <property type="nucleotide sequence ID" value="NZ_BAABBN010000004.1"/>
</dbReference>
<feature type="signal peptide" evidence="1">
    <location>
        <begin position="1"/>
        <end position="24"/>
    </location>
</feature>
<organism evidence="2 3">
    <name type="scientific">Litoribacillus peritrichatus</name>
    <dbReference type="NCBI Taxonomy" id="718191"/>
    <lineage>
        <taxon>Bacteria</taxon>
        <taxon>Pseudomonadati</taxon>
        <taxon>Pseudomonadota</taxon>
        <taxon>Gammaproteobacteria</taxon>
        <taxon>Oceanospirillales</taxon>
        <taxon>Oceanospirillaceae</taxon>
        <taxon>Litoribacillus</taxon>
    </lineage>
</organism>